<dbReference type="EMBL" id="JANJQO010001754">
    <property type="protein sequence ID" value="KAJ2969396.1"/>
    <property type="molecule type" value="Genomic_DNA"/>
</dbReference>
<sequence length="235" mass="25777">MVNMEHLGRWSTICQYAVPTAFSLVVASIGMTANSKKKGILTLSFSNHLTRRGFPSIPDPLPTIVSQVTQVRSGLATEATRVTGQVNSLVSSATAAADHLVDQLLPRAVTVGTAEACFDYGHENCYGFNFMQLLLWLCFGFFALACVFVILTYRYRRLSLQFIAFWFGIVAWVSSLLSAFTALFVYWVAKKAQHVGGGSVKNGLVFDLVFAGVVVATIHLFLSSRAVLRFMSTRS</sequence>
<accession>A0ACC1MSS0</accession>
<protein>
    <submittedName>
        <fullName evidence="1">Uncharacterized protein</fullName>
    </submittedName>
</protein>
<evidence type="ECO:0000313" key="1">
    <source>
        <dbReference type="EMBL" id="KAJ2969396.1"/>
    </source>
</evidence>
<evidence type="ECO:0000313" key="2">
    <source>
        <dbReference type="Proteomes" id="UP001143910"/>
    </source>
</evidence>
<gene>
    <name evidence="1" type="ORF">NQ176_g8687</name>
</gene>
<name>A0ACC1MSS0_9HYPO</name>
<keyword evidence="2" id="KW-1185">Reference proteome</keyword>
<dbReference type="Proteomes" id="UP001143910">
    <property type="component" value="Unassembled WGS sequence"/>
</dbReference>
<comment type="caution">
    <text evidence="1">The sequence shown here is derived from an EMBL/GenBank/DDBJ whole genome shotgun (WGS) entry which is preliminary data.</text>
</comment>
<reference evidence="1" key="1">
    <citation type="submission" date="2022-08" db="EMBL/GenBank/DDBJ databases">
        <title>Genome Sequence of Lecanicillium fungicola.</title>
        <authorList>
            <person name="Buettner E."/>
        </authorList>
    </citation>
    <scope>NUCLEOTIDE SEQUENCE</scope>
    <source>
        <strain evidence="1">Babe33</strain>
    </source>
</reference>
<organism evidence="1 2">
    <name type="scientific">Zarea fungicola</name>
    <dbReference type="NCBI Taxonomy" id="93591"/>
    <lineage>
        <taxon>Eukaryota</taxon>
        <taxon>Fungi</taxon>
        <taxon>Dikarya</taxon>
        <taxon>Ascomycota</taxon>
        <taxon>Pezizomycotina</taxon>
        <taxon>Sordariomycetes</taxon>
        <taxon>Hypocreomycetidae</taxon>
        <taxon>Hypocreales</taxon>
        <taxon>Cordycipitaceae</taxon>
        <taxon>Zarea</taxon>
    </lineage>
</organism>
<proteinExistence type="predicted"/>